<gene>
    <name evidence="1" type="ORF">LSAT_V11C500290340</name>
</gene>
<accession>A0A9R1VFM7</accession>
<evidence type="ECO:0000313" key="2">
    <source>
        <dbReference type="Proteomes" id="UP000235145"/>
    </source>
</evidence>
<sequence>MIETKYQQLSQNYPLLPHLIGSLVLESRHMRYQTGSDLLDMNLRPSLSLIFRIPVGANMNLKKNWKPFIDRFQAKLSKWKSKTLLFGCRLTLVQSVLGSLLTYYRSLFMSPGGVFETLEKDSKKVHLWWFGKKEDNPLDLMGQVPHFQGYRTDTKSIAANVRS</sequence>
<dbReference type="PANTHER" id="PTHR33116">
    <property type="entry name" value="REVERSE TRANSCRIPTASE ZINC-BINDING DOMAIN-CONTAINING PROTEIN-RELATED-RELATED"/>
    <property type="match status" value="1"/>
</dbReference>
<dbReference type="EMBL" id="NBSK02000005">
    <property type="protein sequence ID" value="KAJ0204419.1"/>
    <property type="molecule type" value="Genomic_DNA"/>
</dbReference>
<dbReference type="PANTHER" id="PTHR33116:SF79">
    <property type="entry name" value="REVERSE TRANSCRIPTASE DOMAIN, ZINC FINGER, CCHC-TYPE-RELATED"/>
    <property type="match status" value="1"/>
</dbReference>
<reference evidence="1 2" key="1">
    <citation type="journal article" date="2017" name="Nat. Commun.">
        <title>Genome assembly with in vitro proximity ligation data and whole-genome triplication in lettuce.</title>
        <authorList>
            <person name="Reyes-Chin-Wo S."/>
            <person name="Wang Z."/>
            <person name="Yang X."/>
            <person name="Kozik A."/>
            <person name="Arikit S."/>
            <person name="Song C."/>
            <person name="Xia L."/>
            <person name="Froenicke L."/>
            <person name="Lavelle D.O."/>
            <person name="Truco M.J."/>
            <person name="Xia R."/>
            <person name="Zhu S."/>
            <person name="Xu C."/>
            <person name="Xu H."/>
            <person name="Xu X."/>
            <person name="Cox K."/>
            <person name="Korf I."/>
            <person name="Meyers B.C."/>
            <person name="Michelmore R.W."/>
        </authorList>
    </citation>
    <scope>NUCLEOTIDE SEQUENCE [LARGE SCALE GENOMIC DNA]</scope>
    <source>
        <strain evidence="2">cv. Salinas</strain>
        <tissue evidence="1">Seedlings</tissue>
    </source>
</reference>
<protein>
    <submittedName>
        <fullName evidence="1">Uncharacterized protein</fullName>
    </submittedName>
</protein>
<organism evidence="1 2">
    <name type="scientific">Lactuca sativa</name>
    <name type="common">Garden lettuce</name>
    <dbReference type="NCBI Taxonomy" id="4236"/>
    <lineage>
        <taxon>Eukaryota</taxon>
        <taxon>Viridiplantae</taxon>
        <taxon>Streptophyta</taxon>
        <taxon>Embryophyta</taxon>
        <taxon>Tracheophyta</taxon>
        <taxon>Spermatophyta</taxon>
        <taxon>Magnoliopsida</taxon>
        <taxon>eudicotyledons</taxon>
        <taxon>Gunneridae</taxon>
        <taxon>Pentapetalae</taxon>
        <taxon>asterids</taxon>
        <taxon>campanulids</taxon>
        <taxon>Asterales</taxon>
        <taxon>Asteraceae</taxon>
        <taxon>Cichorioideae</taxon>
        <taxon>Cichorieae</taxon>
        <taxon>Lactucinae</taxon>
        <taxon>Lactuca</taxon>
    </lineage>
</organism>
<keyword evidence="2" id="KW-1185">Reference proteome</keyword>
<name>A0A9R1VFM7_LACSA</name>
<comment type="caution">
    <text evidence="1">The sequence shown here is derived from an EMBL/GenBank/DDBJ whole genome shotgun (WGS) entry which is preliminary data.</text>
</comment>
<dbReference type="Proteomes" id="UP000235145">
    <property type="component" value="Unassembled WGS sequence"/>
</dbReference>
<evidence type="ECO:0000313" key="1">
    <source>
        <dbReference type="EMBL" id="KAJ0204419.1"/>
    </source>
</evidence>
<proteinExistence type="predicted"/>
<dbReference type="AlphaFoldDB" id="A0A9R1VFM7"/>